<dbReference type="EMBL" id="BMIY01000005">
    <property type="protein sequence ID" value="GGG57883.1"/>
    <property type="molecule type" value="Genomic_DNA"/>
</dbReference>
<reference evidence="2" key="1">
    <citation type="journal article" date="2014" name="Int. J. Syst. Evol. Microbiol.">
        <title>Complete genome sequence of Corynebacterium casei LMG S-19264T (=DSM 44701T), isolated from a smear-ripened cheese.</title>
        <authorList>
            <consortium name="US DOE Joint Genome Institute (JGI-PGF)"/>
            <person name="Walter F."/>
            <person name="Albersmeier A."/>
            <person name="Kalinowski J."/>
            <person name="Ruckert C."/>
        </authorList>
    </citation>
    <scope>NUCLEOTIDE SEQUENCE</scope>
    <source>
        <strain evidence="2">CGMCC 1.15425</strain>
    </source>
</reference>
<evidence type="ECO:0000313" key="3">
    <source>
        <dbReference type="Proteomes" id="UP000627715"/>
    </source>
</evidence>
<organism evidence="2 3">
    <name type="scientific">Pseudohongiella nitratireducens</name>
    <dbReference type="NCBI Taxonomy" id="1768907"/>
    <lineage>
        <taxon>Bacteria</taxon>
        <taxon>Pseudomonadati</taxon>
        <taxon>Pseudomonadota</taxon>
        <taxon>Gammaproteobacteria</taxon>
        <taxon>Pseudomonadales</taxon>
        <taxon>Pseudohongiellaceae</taxon>
        <taxon>Pseudohongiella</taxon>
    </lineage>
</organism>
<protein>
    <submittedName>
        <fullName evidence="2">CoA transferase</fullName>
    </submittedName>
</protein>
<dbReference type="RefSeq" id="WP_068813190.1">
    <property type="nucleotide sequence ID" value="NZ_BMIY01000005.1"/>
</dbReference>
<dbReference type="GO" id="GO:0008410">
    <property type="term" value="F:CoA-transferase activity"/>
    <property type="evidence" value="ECO:0007669"/>
    <property type="project" value="TreeGrafter"/>
</dbReference>
<dbReference type="Gene3D" id="3.30.1540.10">
    <property type="entry name" value="formyl-coa transferase, domain 3"/>
    <property type="match status" value="1"/>
</dbReference>
<dbReference type="InterPro" id="IPR044855">
    <property type="entry name" value="CoA-Trfase_III_dom3_sf"/>
</dbReference>
<dbReference type="SUPFAM" id="SSF89796">
    <property type="entry name" value="CoA-transferase family III (CaiB/BaiF)"/>
    <property type="match status" value="1"/>
</dbReference>
<evidence type="ECO:0000256" key="1">
    <source>
        <dbReference type="ARBA" id="ARBA00022679"/>
    </source>
</evidence>
<dbReference type="InterPro" id="IPR003673">
    <property type="entry name" value="CoA-Trfase_fam_III"/>
</dbReference>
<dbReference type="InterPro" id="IPR050483">
    <property type="entry name" value="CoA-transferase_III_domain"/>
</dbReference>
<keyword evidence="1 2" id="KW-0808">Transferase</keyword>
<comment type="caution">
    <text evidence="2">The sequence shown here is derived from an EMBL/GenBank/DDBJ whole genome shotgun (WGS) entry which is preliminary data.</text>
</comment>
<accession>A0A917GVM4</accession>
<evidence type="ECO:0000313" key="2">
    <source>
        <dbReference type="EMBL" id="GGG57883.1"/>
    </source>
</evidence>
<dbReference type="PANTHER" id="PTHR48207:SF3">
    <property type="entry name" value="SUCCINATE--HYDROXYMETHYLGLUTARATE COA-TRANSFERASE"/>
    <property type="match status" value="1"/>
</dbReference>
<proteinExistence type="predicted"/>
<gene>
    <name evidence="2" type="ORF">GCM10011403_13980</name>
</gene>
<dbReference type="PANTHER" id="PTHR48207">
    <property type="entry name" value="SUCCINATE--HYDROXYMETHYLGLUTARATE COA-TRANSFERASE"/>
    <property type="match status" value="1"/>
</dbReference>
<keyword evidence="3" id="KW-1185">Reference proteome</keyword>
<dbReference type="Pfam" id="PF02515">
    <property type="entry name" value="CoA_transf_3"/>
    <property type="match status" value="1"/>
</dbReference>
<dbReference type="Gene3D" id="3.40.50.10540">
    <property type="entry name" value="Crotonobetainyl-coa:carnitine coa-transferase, domain 1"/>
    <property type="match status" value="1"/>
</dbReference>
<dbReference type="AlphaFoldDB" id="A0A917GVM4"/>
<dbReference type="InterPro" id="IPR023606">
    <property type="entry name" value="CoA-Trfase_III_dom_1_sf"/>
</dbReference>
<name>A0A917GVM4_9GAMM</name>
<sequence>MTKSQPFDKQNKPVAYTLSGLKIVDLTRVLGGPYGTQILGDHGADIIKIEPPQGDEVRDWGPPFHEEDAAYFIGVNRNKRAMALDLTQSRGREILLNLLSDADVLIENYKPGTMEKWGIGYEQVLAQRFPKLIHCRISGFGSDGPLGGSPGYDAIVQAMAGWFSVNGEEGGAPTRLGVAMVDMGTGLYAALAVMMALYEREKSGQGQYIDMTLFDCAVSLMHPHVVNYGLSGKVPVPTGNAHPNICPYETFRTRTIDIFIGAGNNRAFARLCTEIDAQFLLEDPRFVSNAERVKHREALKVELESCLIRLDGAQLAEKLLAAGLPAGPIYNTAEVTAHPHTKHRQMFVEKDWYKMTGIPIKFSRTPGEVRTLPPRFSEHSLELLQEQGMDETQIRSLVESGVVPLTRR</sequence>
<dbReference type="Proteomes" id="UP000627715">
    <property type="component" value="Unassembled WGS sequence"/>
</dbReference>
<reference evidence="2" key="2">
    <citation type="submission" date="2020-09" db="EMBL/GenBank/DDBJ databases">
        <authorList>
            <person name="Sun Q."/>
            <person name="Zhou Y."/>
        </authorList>
    </citation>
    <scope>NUCLEOTIDE SEQUENCE</scope>
    <source>
        <strain evidence="2">CGMCC 1.15425</strain>
    </source>
</reference>